<dbReference type="Proteomes" id="UP000738349">
    <property type="component" value="Unassembled WGS sequence"/>
</dbReference>
<keyword evidence="4" id="KW-1185">Reference proteome</keyword>
<feature type="compositionally biased region" description="Basic and acidic residues" evidence="1">
    <location>
        <begin position="99"/>
        <end position="116"/>
    </location>
</feature>
<protein>
    <recommendedName>
        <fullName evidence="5">Secreted protein</fullName>
    </recommendedName>
</protein>
<name>A0A9P9FQ57_9HYPO</name>
<sequence length="116" mass="13562">MWWGFSLPSLIWGFRGFFWVLYHSHNGASHPHLFNHLASTLEDKTVRVASRGNFCRAWPWGHFPRQMRCEWTDSAELGLTQLTRSSNDPGQRRGGQKTQVDRSMGERNRGSFDLRR</sequence>
<feature type="region of interest" description="Disordered" evidence="1">
    <location>
        <begin position="82"/>
        <end position="116"/>
    </location>
</feature>
<reference evidence="3" key="1">
    <citation type="journal article" date="2021" name="Nat. Commun.">
        <title>Genetic determinants of endophytism in the Arabidopsis root mycobiome.</title>
        <authorList>
            <person name="Mesny F."/>
            <person name="Miyauchi S."/>
            <person name="Thiergart T."/>
            <person name="Pickel B."/>
            <person name="Atanasova L."/>
            <person name="Karlsson M."/>
            <person name="Huettel B."/>
            <person name="Barry K.W."/>
            <person name="Haridas S."/>
            <person name="Chen C."/>
            <person name="Bauer D."/>
            <person name="Andreopoulos W."/>
            <person name="Pangilinan J."/>
            <person name="LaButti K."/>
            <person name="Riley R."/>
            <person name="Lipzen A."/>
            <person name="Clum A."/>
            <person name="Drula E."/>
            <person name="Henrissat B."/>
            <person name="Kohler A."/>
            <person name="Grigoriev I.V."/>
            <person name="Martin F.M."/>
            <person name="Hacquard S."/>
        </authorList>
    </citation>
    <scope>NUCLEOTIDE SEQUENCE</scope>
    <source>
        <strain evidence="3">MPI-CAGE-AT-0147</strain>
    </source>
</reference>
<accession>A0A9P9FQ57</accession>
<proteinExistence type="predicted"/>
<keyword evidence="2" id="KW-0732">Signal</keyword>
<gene>
    <name evidence="3" type="ORF">EDB81DRAFT_776565</name>
</gene>
<feature type="chain" id="PRO_5040498967" description="Secreted protein" evidence="2">
    <location>
        <begin position="17"/>
        <end position="116"/>
    </location>
</feature>
<evidence type="ECO:0000313" key="3">
    <source>
        <dbReference type="EMBL" id="KAH7170752.1"/>
    </source>
</evidence>
<dbReference type="EMBL" id="JAGMUV010000002">
    <property type="protein sequence ID" value="KAH7170752.1"/>
    <property type="molecule type" value="Genomic_DNA"/>
</dbReference>
<dbReference type="AlphaFoldDB" id="A0A9P9FQ57"/>
<feature type="signal peptide" evidence="2">
    <location>
        <begin position="1"/>
        <end position="16"/>
    </location>
</feature>
<evidence type="ECO:0000256" key="2">
    <source>
        <dbReference type="SAM" id="SignalP"/>
    </source>
</evidence>
<organism evidence="3 4">
    <name type="scientific">Dactylonectria macrodidyma</name>
    <dbReference type="NCBI Taxonomy" id="307937"/>
    <lineage>
        <taxon>Eukaryota</taxon>
        <taxon>Fungi</taxon>
        <taxon>Dikarya</taxon>
        <taxon>Ascomycota</taxon>
        <taxon>Pezizomycotina</taxon>
        <taxon>Sordariomycetes</taxon>
        <taxon>Hypocreomycetidae</taxon>
        <taxon>Hypocreales</taxon>
        <taxon>Nectriaceae</taxon>
        <taxon>Dactylonectria</taxon>
    </lineage>
</organism>
<evidence type="ECO:0000256" key="1">
    <source>
        <dbReference type="SAM" id="MobiDB-lite"/>
    </source>
</evidence>
<evidence type="ECO:0000313" key="4">
    <source>
        <dbReference type="Proteomes" id="UP000738349"/>
    </source>
</evidence>
<evidence type="ECO:0008006" key="5">
    <source>
        <dbReference type="Google" id="ProtNLM"/>
    </source>
</evidence>
<comment type="caution">
    <text evidence="3">The sequence shown here is derived from an EMBL/GenBank/DDBJ whole genome shotgun (WGS) entry which is preliminary data.</text>
</comment>